<gene>
    <name evidence="1" type="ORF">Fot_06463</name>
</gene>
<evidence type="ECO:0000313" key="2">
    <source>
        <dbReference type="Proteomes" id="UP001604277"/>
    </source>
</evidence>
<proteinExistence type="predicted"/>
<dbReference type="EMBL" id="JBFOLJ010000002">
    <property type="protein sequence ID" value="KAL2552844.1"/>
    <property type="molecule type" value="Genomic_DNA"/>
</dbReference>
<accession>A0ABD1WT68</accession>
<organism evidence="1 2">
    <name type="scientific">Forsythia ovata</name>
    <dbReference type="NCBI Taxonomy" id="205694"/>
    <lineage>
        <taxon>Eukaryota</taxon>
        <taxon>Viridiplantae</taxon>
        <taxon>Streptophyta</taxon>
        <taxon>Embryophyta</taxon>
        <taxon>Tracheophyta</taxon>
        <taxon>Spermatophyta</taxon>
        <taxon>Magnoliopsida</taxon>
        <taxon>eudicotyledons</taxon>
        <taxon>Gunneridae</taxon>
        <taxon>Pentapetalae</taxon>
        <taxon>asterids</taxon>
        <taxon>lamiids</taxon>
        <taxon>Lamiales</taxon>
        <taxon>Oleaceae</taxon>
        <taxon>Forsythieae</taxon>
        <taxon>Forsythia</taxon>
    </lineage>
</organism>
<reference evidence="2" key="1">
    <citation type="submission" date="2024-07" db="EMBL/GenBank/DDBJ databases">
        <title>Two chromosome-level genome assemblies of Korean endemic species Abeliophyllum distichum and Forsythia ovata (Oleaceae).</title>
        <authorList>
            <person name="Jang H."/>
        </authorList>
    </citation>
    <scope>NUCLEOTIDE SEQUENCE [LARGE SCALE GENOMIC DNA]</scope>
</reference>
<keyword evidence="2" id="KW-1185">Reference proteome</keyword>
<comment type="caution">
    <text evidence="1">The sequence shown here is derived from an EMBL/GenBank/DDBJ whole genome shotgun (WGS) entry which is preliminary data.</text>
</comment>
<dbReference type="Proteomes" id="UP001604277">
    <property type="component" value="Unassembled WGS sequence"/>
</dbReference>
<evidence type="ECO:0008006" key="3">
    <source>
        <dbReference type="Google" id="ProtNLM"/>
    </source>
</evidence>
<name>A0ABD1WT68_9LAMI</name>
<sequence>MGHIKKVLEERLVEIFPDVLKKLPEPALKAGVRSANLKLSAAKAMEARSLMLIEETEMEVRDMELTKQSSEIALRNANKIIKDRDYFLDQVTWLQGCISELKKEVRTFSEDNDKFKVDLASSEADVAEFSKKYDHANQA</sequence>
<dbReference type="AlphaFoldDB" id="A0ABD1WT68"/>
<evidence type="ECO:0000313" key="1">
    <source>
        <dbReference type="EMBL" id="KAL2552844.1"/>
    </source>
</evidence>
<protein>
    <recommendedName>
        <fullName evidence="3">Biogenesis of lysosome-related organelles complex 1 subunit 1</fullName>
    </recommendedName>
</protein>